<dbReference type="Proteomes" id="UP000314982">
    <property type="component" value="Unassembled WGS sequence"/>
</dbReference>
<evidence type="ECO:0000256" key="2">
    <source>
        <dbReference type="ARBA" id="ARBA00023027"/>
    </source>
</evidence>
<protein>
    <recommendedName>
        <fullName evidence="3">Aldehyde dehydrogenase domain-containing protein</fullName>
    </recommendedName>
</protein>
<keyword evidence="5" id="KW-1185">Reference proteome</keyword>
<reference evidence="4" key="2">
    <citation type="submission" date="2025-05" db="UniProtKB">
        <authorList>
            <consortium name="Ensembl"/>
        </authorList>
    </citation>
    <scope>IDENTIFICATION</scope>
</reference>
<dbReference type="InterPro" id="IPR016162">
    <property type="entry name" value="Ald_DH_N"/>
</dbReference>
<dbReference type="Gene3D" id="3.40.605.10">
    <property type="entry name" value="Aldehyde Dehydrogenase, Chain A, domain 1"/>
    <property type="match status" value="1"/>
</dbReference>
<dbReference type="Ensembl" id="ENSHHUT00000027221.1">
    <property type="protein sequence ID" value="ENSHHUP00000026186.1"/>
    <property type="gene ID" value="ENSHHUG00000016580.1"/>
</dbReference>
<feature type="domain" description="Aldehyde dehydrogenase" evidence="3">
    <location>
        <begin position="32"/>
        <end position="86"/>
    </location>
</feature>
<dbReference type="PANTHER" id="PTHR43720">
    <property type="entry name" value="2-AMINOMUCONIC SEMIALDEHYDE DEHYDROGENASE"/>
    <property type="match status" value="1"/>
</dbReference>
<organism evidence="4 5">
    <name type="scientific">Hucho hucho</name>
    <name type="common">huchen</name>
    <dbReference type="NCBI Taxonomy" id="62062"/>
    <lineage>
        <taxon>Eukaryota</taxon>
        <taxon>Metazoa</taxon>
        <taxon>Chordata</taxon>
        <taxon>Craniata</taxon>
        <taxon>Vertebrata</taxon>
        <taxon>Euteleostomi</taxon>
        <taxon>Actinopterygii</taxon>
        <taxon>Neopterygii</taxon>
        <taxon>Teleostei</taxon>
        <taxon>Protacanthopterygii</taxon>
        <taxon>Salmoniformes</taxon>
        <taxon>Salmonidae</taxon>
        <taxon>Salmoninae</taxon>
        <taxon>Hucho</taxon>
    </lineage>
</organism>
<evidence type="ECO:0000259" key="3">
    <source>
        <dbReference type="Pfam" id="PF00171"/>
    </source>
</evidence>
<dbReference type="PANTHER" id="PTHR43720:SF2">
    <property type="entry name" value="2-AMINOMUCONIC SEMIALDEHYDE DEHYDROGENASE"/>
    <property type="match status" value="1"/>
</dbReference>
<evidence type="ECO:0000313" key="5">
    <source>
        <dbReference type="Proteomes" id="UP000314982"/>
    </source>
</evidence>
<name>A0A4W5LL61_9TELE</name>
<dbReference type="AlphaFoldDB" id="A0A4W5LL61"/>
<reference evidence="5" key="1">
    <citation type="submission" date="2018-06" db="EMBL/GenBank/DDBJ databases">
        <title>Genome assembly of Danube salmon.</title>
        <authorList>
            <person name="Macqueen D.J."/>
            <person name="Gundappa M.K."/>
        </authorList>
    </citation>
    <scope>NUCLEOTIDE SEQUENCE [LARGE SCALE GENOMIC DNA]</scope>
</reference>
<dbReference type="InterPro" id="IPR015590">
    <property type="entry name" value="Aldehyde_DH_dom"/>
</dbReference>
<dbReference type="GO" id="GO:0042573">
    <property type="term" value="P:retinoic acid metabolic process"/>
    <property type="evidence" value="ECO:0007669"/>
    <property type="project" value="TreeGrafter"/>
</dbReference>
<proteinExistence type="inferred from homology"/>
<keyword evidence="2" id="KW-0520">NAD</keyword>
<dbReference type="Ensembl" id="ENSHHUT00000027647.1">
    <property type="protein sequence ID" value="ENSHHUP00000026598.1"/>
    <property type="gene ID" value="ENSHHUG00000016849.1"/>
</dbReference>
<evidence type="ECO:0000313" key="4">
    <source>
        <dbReference type="Ensembl" id="ENSHHUP00000026598.1"/>
    </source>
</evidence>
<comment type="similarity">
    <text evidence="1">Belongs to the aldehyde dehydrogenase family.</text>
</comment>
<dbReference type="InterPro" id="IPR016161">
    <property type="entry name" value="Ald_DH/histidinol_DH"/>
</dbReference>
<evidence type="ECO:0000256" key="1">
    <source>
        <dbReference type="ARBA" id="ARBA00009986"/>
    </source>
</evidence>
<dbReference type="Pfam" id="PF00171">
    <property type="entry name" value="Aldedh"/>
    <property type="match status" value="1"/>
</dbReference>
<sequence>QLGTFSTTVYGLQLHGIWLDRQTNPVLIGWLQVEAAVQAAREAFPDWSARSPAERGQVMNKLADLMETHLEEFAQAESRDQAKTGSSCDCITVFQLKQVPPATVLPCSS</sequence>
<dbReference type="SUPFAM" id="SSF53720">
    <property type="entry name" value="ALDH-like"/>
    <property type="match status" value="1"/>
</dbReference>
<accession>A0A4W5LL61</accession>
<dbReference type="GeneTree" id="ENSGT00970000197620"/>
<dbReference type="STRING" id="62062.ENSHHUP00000026186"/>
<dbReference type="GO" id="GO:0001758">
    <property type="term" value="F:retinal dehydrogenase (NAD+) activity"/>
    <property type="evidence" value="ECO:0007669"/>
    <property type="project" value="TreeGrafter"/>
</dbReference>